<dbReference type="EC" id="5.3.1.6" evidence="3"/>
<evidence type="ECO:0000256" key="2">
    <source>
        <dbReference type="ARBA" id="ARBA00023235"/>
    </source>
</evidence>
<dbReference type="InterPro" id="IPR037171">
    <property type="entry name" value="NagB/RpiA_transferase-like"/>
</dbReference>
<protein>
    <recommendedName>
        <fullName evidence="3">Ribose 5-phosphate isomerase A</fullName>
        <ecNumber evidence="3">5.3.1.6</ecNumber>
    </recommendedName>
</protein>
<gene>
    <name evidence="4" type="primary">rpiA</name>
    <name evidence="4" type="ORF">ITP53_05585</name>
</gene>
<dbReference type="GO" id="GO:0005829">
    <property type="term" value="C:cytosol"/>
    <property type="evidence" value="ECO:0007669"/>
    <property type="project" value="TreeGrafter"/>
</dbReference>
<dbReference type="GO" id="GO:0009052">
    <property type="term" value="P:pentose-phosphate shunt, non-oxidative branch"/>
    <property type="evidence" value="ECO:0007669"/>
    <property type="project" value="InterPro"/>
</dbReference>
<evidence type="ECO:0000313" key="4">
    <source>
        <dbReference type="EMBL" id="MBF8185219.1"/>
    </source>
</evidence>
<name>A0A931A866_9ACTN</name>
<accession>A0A931A866</accession>
<keyword evidence="5" id="KW-1185">Reference proteome</keyword>
<dbReference type="InterPro" id="IPR004788">
    <property type="entry name" value="Ribose5P_isomerase_type_A"/>
</dbReference>
<evidence type="ECO:0000256" key="3">
    <source>
        <dbReference type="NCBIfam" id="TIGR00021"/>
    </source>
</evidence>
<proteinExistence type="predicted"/>
<dbReference type="FunFam" id="3.40.50.1360:FF:000001">
    <property type="entry name" value="Ribose-5-phosphate isomerase A"/>
    <property type="match status" value="1"/>
</dbReference>
<dbReference type="CDD" id="cd01398">
    <property type="entry name" value="RPI_A"/>
    <property type="match status" value="1"/>
</dbReference>
<dbReference type="GO" id="GO:0006014">
    <property type="term" value="P:D-ribose metabolic process"/>
    <property type="evidence" value="ECO:0007669"/>
    <property type="project" value="TreeGrafter"/>
</dbReference>
<dbReference type="Proteomes" id="UP000605361">
    <property type="component" value="Unassembled WGS sequence"/>
</dbReference>
<reference evidence="4" key="1">
    <citation type="submission" date="2020-11" db="EMBL/GenBank/DDBJ databases">
        <title>Whole-genome analyses of Nonomuraea sp. K274.</title>
        <authorList>
            <person name="Veyisoglu A."/>
        </authorList>
    </citation>
    <scope>NUCLEOTIDE SEQUENCE</scope>
    <source>
        <strain evidence="4">K274</strain>
    </source>
</reference>
<dbReference type="SUPFAM" id="SSF100950">
    <property type="entry name" value="NagB/RpiA/CoA transferase-like"/>
    <property type="match status" value="1"/>
</dbReference>
<evidence type="ECO:0000313" key="5">
    <source>
        <dbReference type="Proteomes" id="UP000605361"/>
    </source>
</evidence>
<dbReference type="Pfam" id="PF06026">
    <property type="entry name" value="Rib_5-P_isom_A"/>
    <property type="match status" value="1"/>
</dbReference>
<comment type="catalytic activity">
    <reaction evidence="1">
        <text>aldehydo-D-ribose 5-phosphate = D-ribulose 5-phosphate</text>
        <dbReference type="Rhea" id="RHEA:14657"/>
        <dbReference type="ChEBI" id="CHEBI:58121"/>
        <dbReference type="ChEBI" id="CHEBI:58273"/>
        <dbReference type="EC" id="5.3.1.6"/>
    </reaction>
</comment>
<organism evidence="4 5">
    <name type="scientific">Nonomuraea cypriaca</name>
    <dbReference type="NCBI Taxonomy" id="1187855"/>
    <lineage>
        <taxon>Bacteria</taxon>
        <taxon>Bacillati</taxon>
        <taxon>Actinomycetota</taxon>
        <taxon>Actinomycetes</taxon>
        <taxon>Streptosporangiales</taxon>
        <taxon>Streptosporangiaceae</taxon>
        <taxon>Nonomuraea</taxon>
    </lineage>
</organism>
<keyword evidence="2 4" id="KW-0413">Isomerase</keyword>
<comment type="caution">
    <text evidence="4">The sequence shown here is derived from an EMBL/GenBank/DDBJ whole genome shotgun (WGS) entry which is preliminary data.</text>
</comment>
<dbReference type="GO" id="GO:0004751">
    <property type="term" value="F:ribose-5-phosphate isomerase activity"/>
    <property type="evidence" value="ECO:0007669"/>
    <property type="project" value="UniProtKB-UniRule"/>
</dbReference>
<dbReference type="NCBIfam" id="TIGR00021">
    <property type="entry name" value="rpiA"/>
    <property type="match status" value="1"/>
</dbReference>
<dbReference type="PANTHER" id="PTHR11934">
    <property type="entry name" value="RIBOSE-5-PHOSPHATE ISOMERASE"/>
    <property type="match status" value="1"/>
</dbReference>
<sequence>MNVEREKRLSAEAAAGLVEDGMIVGLGTGSTVGYLLPALARRRLSISCVATSPRTKRAALELGLDVRPFDIVDHLDMTIDGADQIAPDGWLVKGGGGAHTREKIVAAAASRFVVIGDSRKPVEVIRAPIPLELLEFGLSATLRRLGPALVREAPKSPDGGILADYHGDVGNPARLSERLSATPGVVGHGLFPPELVTEVLVGHGDSVERRTLRP</sequence>
<dbReference type="Gene3D" id="3.30.70.260">
    <property type="match status" value="1"/>
</dbReference>
<dbReference type="PANTHER" id="PTHR11934:SF0">
    <property type="entry name" value="RIBOSE-5-PHOSPHATE ISOMERASE"/>
    <property type="match status" value="1"/>
</dbReference>
<dbReference type="Gene3D" id="3.40.50.1360">
    <property type="match status" value="1"/>
</dbReference>
<dbReference type="AlphaFoldDB" id="A0A931A866"/>
<dbReference type="RefSeq" id="WP_195894207.1">
    <property type="nucleotide sequence ID" value="NZ_JADOGI010000011.1"/>
</dbReference>
<dbReference type="EMBL" id="JADOGI010000011">
    <property type="protein sequence ID" value="MBF8185219.1"/>
    <property type="molecule type" value="Genomic_DNA"/>
</dbReference>
<evidence type="ECO:0000256" key="1">
    <source>
        <dbReference type="ARBA" id="ARBA00001713"/>
    </source>
</evidence>
<dbReference type="SUPFAM" id="SSF75445">
    <property type="entry name" value="D-ribose-5-phosphate isomerase (RpiA), lid domain"/>
    <property type="match status" value="1"/>
</dbReference>